<organism evidence="1 2">
    <name type="scientific">Perkinsus chesapeaki</name>
    <name type="common">Clam parasite</name>
    <name type="synonym">Perkinsus andrewsi</name>
    <dbReference type="NCBI Taxonomy" id="330153"/>
    <lineage>
        <taxon>Eukaryota</taxon>
        <taxon>Sar</taxon>
        <taxon>Alveolata</taxon>
        <taxon>Perkinsozoa</taxon>
        <taxon>Perkinsea</taxon>
        <taxon>Perkinsida</taxon>
        <taxon>Perkinsidae</taxon>
        <taxon>Perkinsus</taxon>
    </lineage>
</organism>
<dbReference type="Proteomes" id="UP000591131">
    <property type="component" value="Unassembled WGS sequence"/>
</dbReference>
<accession>A0A7J6LRM2</accession>
<dbReference type="GO" id="GO:0035721">
    <property type="term" value="P:intraciliary retrograde transport"/>
    <property type="evidence" value="ECO:0007669"/>
    <property type="project" value="InterPro"/>
</dbReference>
<dbReference type="PANTHER" id="PTHR14920">
    <property type="entry name" value="OSMOTIC AVOIDANCE ABNORMAL PROTEIN 1/WD REPEAT MEMBRANE PROTEIN"/>
    <property type="match status" value="1"/>
</dbReference>
<dbReference type="PANTHER" id="PTHR14920:SF0">
    <property type="entry name" value="WD REPEAT DOMAIN 19"/>
    <property type="match status" value="1"/>
</dbReference>
<dbReference type="AlphaFoldDB" id="A0A7J6LRM2"/>
<protein>
    <submittedName>
        <fullName evidence="1">WD repeat-containing protein 19</fullName>
    </submittedName>
</protein>
<dbReference type="GO" id="GO:0005929">
    <property type="term" value="C:cilium"/>
    <property type="evidence" value="ECO:0007669"/>
    <property type="project" value="TreeGrafter"/>
</dbReference>
<feature type="non-terminal residue" evidence="1">
    <location>
        <position position="275"/>
    </location>
</feature>
<dbReference type="GO" id="GO:0060271">
    <property type="term" value="P:cilium assembly"/>
    <property type="evidence" value="ECO:0007669"/>
    <property type="project" value="TreeGrafter"/>
</dbReference>
<evidence type="ECO:0000313" key="1">
    <source>
        <dbReference type="EMBL" id="KAF4661887.1"/>
    </source>
</evidence>
<keyword evidence="2" id="KW-1185">Reference proteome</keyword>
<evidence type="ECO:0000313" key="2">
    <source>
        <dbReference type="Proteomes" id="UP000591131"/>
    </source>
</evidence>
<dbReference type="InterPro" id="IPR040379">
    <property type="entry name" value="WDR19/dyf-2"/>
</dbReference>
<gene>
    <name evidence="1" type="primary">WDR19_1</name>
    <name evidence="1" type="ORF">FOL47_006519</name>
</gene>
<name>A0A7J6LRM2_PERCH</name>
<dbReference type="OrthoDB" id="409221at2759"/>
<dbReference type="EMBL" id="JAAPAO010000363">
    <property type="protein sequence ID" value="KAF4661887.1"/>
    <property type="molecule type" value="Genomic_DNA"/>
</dbReference>
<comment type="caution">
    <text evidence="1">The sequence shown here is derived from an EMBL/GenBank/DDBJ whole genome shotgun (WGS) entry which is preliminary data.</text>
</comment>
<proteinExistence type="predicted"/>
<dbReference type="GO" id="GO:0030991">
    <property type="term" value="C:intraciliary transport particle A"/>
    <property type="evidence" value="ECO:0007669"/>
    <property type="project" value="TreeGrafter"/>
</dbReference>
<reference evidence="1 2" key="1">
    <citation type="submission" date="2020-04" db="EMBL/GenBank/DDBJ databases">
        <title>Perkinsus chesapeaki whole genome sequence.</title>
        <authorList>
            <person name="Bogema D.R."/>
        </authorList>
    </citation>
    <scope>NUCLEOTIDE SEQUENCE [LARGE SCALE GENOMIC DNA]</scope>
    <source>
        <strain evidence="1">ATCC PRA-425</strain>
    </source>
</reference>
<sequence>AQYIYKLHQVLGNHAESARIAILIAKQEQERGRYKGAHSLLLRTYKDLVRLKLQVPRDLWERLMLLQSYILVKPLARMEEHVNAALLLKRICQNNVFELFRAHAAQTLASAVIECMKSGMTKDAHAYACELVKDAERRNQIPEQLRKKIEVVVRKPPKADQPQTQEPLSPCPYCTSPLPDSSLTCGKCQNIIPYCTGTGLHLLIADWAAPCENCGLSSRYSILEKLMARGEGDHVGCPMCYIDMPASRVVRLSHDEAREQAADMKLMFLKDNKKA</sequence>